<keyword evidence="5" id="KW-0378">Hydrolase</keyword>
<dbReference type="CDD" id="cd09274">
    <property type="entry name" value="RNase_HI_RT_Ty3"/>
    <property type="match status" value="1"/>
</dbReference>
<evidence type="ECO:0000256" key="3">
    <source>
        <dbReference type="ARBA" id="ARBA00022722"/>
    </source>
</evidence>
<keyword evidence="2" id="KW-0548">Nucleotidyltransferase</keyword>
<evidence type="ECO:0000259" key="8">
    <source>
        <dbReference type="Pfam" id="PF17917"/>
    </source>
</evidence>
<reference evidence="9" key="1">
    <citation type="journal article" date="2019" name="Sci. Rep.">
        <title>Draft genome of Tanacetum cinerariifolium, the natural source of mosquito coil.</title>
        <authorList>
            <person name="Yamashiro T."/>
            <person name="Shiraishi A."/>
            <person name="Satake H."/>
            <person name="Nakayama K."/>
        </authorList>
    </citation>
    <scope>NUCLEOTIDE SEQUENCE</scope>
</reference>
<dbReference type="GO" id="GO:0016787">
    <property type="term" value="F:hydrolase activity"/>
    <property type="evidence" value="ECO:0007669"/>
    <property type="project" value="UniProtKB-KW"/>
</dbReference>
<evidence type="ECO:0000256" key="4">
    <source>
        <dbReference type="ARBA" id="ARBA00022759"/>
    </source>
</evidence>
<dbReference type="PANTHER" id="PTHR34072:SF57">
    <property type="entry name" value="RNA-DIRECTED DNA POLYMERASE"/>
    <property type="match status" value="1"/>
</dbReference>
<dbReference type="InterPro" id="IPR041373">
    <property type="entry name" value="RT_RNaseH"/>
</dbReference>
<dbReference type="SUPFAM" id="SSF56672">
    <property type="entry name" value="DNA/RNA polymerases"/>
    <property type="match status" value="1"/>
</dbReference>
<feature type="region of interest" description="Disordered" evidence="7">
    <location>
        <begin position="1"/>
        <end position="35"/>
    </location>
</feature>
<comment type="caution">
    <text evidence="9">The sequence shown here is derived from an EMBL/GenBank/DDBJ whole genome shotgun (WGS) entry which is preliminary data.</text>
</comment>
<evidence type="ECO:0000256" key="1">
    <source>
        <dbReference type="ARBA" id="ARBA00022679"/>
    </source>
</evidence>
<dbReference type="AlphaFoldDB" id="A0A6L2LCT8"/>
<dbReference type="GO" id="GO:0003964">
    <property type="term" value="F:RNA-directed DNA polymerase activity"/>
    <property type="evidence" value="ECO:0007669"/>
    <property type="project" value="UniProtKB-KW"/>
</dbReference>
<protein>
    <submittedName>
        <fullName evidence="9">Reverse transcriptase domain-containing protein</fullName>
    </submittedName>
</protein>
<evidence type="ECO:0000256" key="2">
    <source>
        <dbReference type="ARBA" id="ARBA00022695"/>
    </source>
</evidence>
<evidence type="ECO:0000256" key="7">
    <source>
        <dbReference type="SAM" id="MobiDB-lite"/>
    </source>
</evidence>
<dbReference type="InterPro" id="IPR043502">
    <property type="entry name" value="DNA/RNA_pol_sf"/>
</dbReference>
<dbReference type="GO" id="GO:0004519">
    <property type="term" value="F:endonuclease activity"/>
    <property type="evidence" value="ECO:0007669"/>
    <property type="project" value="UniProtKB-KW"/>
</dbReference>
<feature type="domain" description="Reverse transcriptase RNase H-like" evidence="8">
    <location>
        <begin position="556"/>
        <end position="659"/>
    </location>
</feature>
<sequence>MENKNTWKMRSLNNPSSYPTPSTNSNPKGRNRRRSKQRIEEFNIDELSPPIVTMADQRTIAQLLQAPTESYKDVIVVPAIIVDNFELKHGLLTLVQNKQYFGHDKEDPHAHIRYFNKITSTLKFLNVLNASIKLMLFPFSLEELHQLDTFYNALNSIDQDSLNSVAGGNFFDKVPREFLAIIESKCKVCYSRNKPLVAKVSTNTSFGISPAVAELKDMVKALLLNKKSKIQSHATVKAVEEICISCGGAYSYRNCPATYGNVMENKPEATKDTVHPTNNGRTEDIQPQLSDRLISRPVGVTEDVYVKVGTFHIPADFFVINFDGDPRVLLILRRSFLKTGRALIYVFEGELTLRIGNRKLSKVHKELKIYEAKSDKSLIDEPPKAELKNLPPYLEYVFLEGDDKFPVIIVKYLSEEEKTALITVLKSYKRTIAWKLFDIKVSPVHCVPEKGGFTVVENKDNELIPTRLVTGTFQRCMMAIFHDMIEKTREVFMDDFSVFRNSFQSRLSHLERMLKSPVDDPSSRKRYPFIFSKECVETFQTLKRKLIEAPILIVPDWKMPFELMCDASDFAISAVLGQRQDKHFRPIHYASKTMTKAESNYTITEKEMLAVVSAFEKFRSYLIMNKSIVYTDYSALKYLFSKKDSKARLLYWALLLQEFTFKVINTKGDENLADDHLSRLKYPHQNMLDPKEINESFPLETLNLVSTRVRDPAYENSLIYKDKSKRFHDSKIKDRVFNIGNKVLLFSSRLKIFSGKLKSRWSSPFTISYVYSYGTFELAQPDGPNFKETGHRLKHYFGEDVPKLVVPDLQTFPKDH</sequence>
<gene>
    <name evidence="9" type="ORF">Tci_030725</name>
</gene>
<keyword evidence="4" id="KW-0255">Endonuclease</keyword>
<dbReference type="Gene3D" id="3.30.70.270">
    <property type="match status" value="1"/>
</dbReference>
<feature type="compositionally biased region" description="Polar residues" evidence="7">
    <location>
        <begin position="1"/>
        <end position="12"/>
    </location>
</feature>
<accession>A0A6L2LCT8</accession>
<keyword evidence="6 9" id="KW-0695">RNA-directed DNA polymerase</keyword>
<evidence type="ECO:0000256" key="5">
    <source>
        <dbReference type="ARBA" id="ARBA00022801"/>
    </source>
</evidence>
<evidence type="ECO:0000313" key="9">
    <source>
        <dbReference type="EMBL" id="GEU58747.1"/>
    </source>
</evidence>
<name>A0A6L2LCT8_TANCI</name>
<proteinExistence type="predicted"/>
<dbReference type="EMBL" id="BKCJ010004053">
    <property type="protein sequence ID" value="GEU58747.1"/>
    <property type="molecule type" value="Genomic_DNA"/>
</dbReference>
<evidence type="ECO:0000256" key="6">
    <source>
        <dbReference type="ARBA" id="ARBA00022918"/>
    </source>
</evidence>
<feature type="compositionally biased region" description="Low complexity" evidence="7">
    <location>
        <begin position="13"/>
        <end position="27"/>
    </location>
</feature>
<dbReference type="Pfam" id="PF17917">
    <property type="entry name" value="RT_RNaseH"/>
    <property type="match status" value="1"/>
</dbReference>
<keyword evidence="1" id="KW-0808">Transferase</keyword>
<organism evidence="9">
    <name type="scientific">Tanacetum cinerariifolium</name>
    <name type="common">Dalmatian daisy</name>
    <name type="synonym">Chrysanthemum cinerariifolium</name>
    <dbReference type="NCBI Taxonomy" id="118510"/>
    <lineage>
        <taxon>Eukaryota</taxon>
        <taxon>Viridiplantae</taxon>
        <taxon>Streptophyta</taxon>
        <taxon>Embryophyta</taxon>
        <taxon>Tracheophyta</taxon>
        <taxon>Spermatophyta</taxon>
        <taxon>Magnoliopsida</taxon>
        <taxon>eudicotyledons</taxon>
        <taxon>Gunneridae</taxon>
        <taxon>Pentapetalae</taxon>
        <taxon>asterids</taxon>
        <taxon>campanulids</taxon>
        <taxon>Asterales</taxon>
        <taxon>Asteraceae</taxon>
        <taxon>Asteroideae</taxon>
        <taxon>Anthemideae</taxon>
        <taxon>Anthemidinae</taxon>
        <taxon>Tanacetum</taxon>
    </lineage>
</organism>
<keyword evidence="3" id="KW-0540">Nuclease</keyword>
<dbReference type="InterPro" id="IPR043128">
    <property type="entry name" value="Rev_trsase/Diguanyl_cyclase"/>
</dbReference>
<dbReference type="Gene3D" id="3.10.20.370">
    <property type="match status" value="1"/>
</dbReference>
<dbReference type="PANTHER" id="PTHR34072">
    <property type="entry name" value="ENZYMATIC POLYPROTEIN-RELATED"/>
    <property type="match status" value="1"/>
</dbReference>
<dbReference type="FunFam" id="3.10.20.370:FF:000001">
    <property type="entry name" value="Retrovirus-related Pol polyprotein from transposon 17.6-like protein"/>
    <property type="match status" value="1"/>
</dbReference>